<proteinExistence type="predicted"/>
<dbReference type="HOGENOM" id="CLU_022554_0_0_1"/>
<evidence type="ECO:0000313" key="2">
    <source>
        <dbReference type="EMBL" id="EJU00979.1"/>
    </source>
</evidence>
<name>M5FX26_DACPD</name>
<gene>
    <name evidence="2" type="ORF">DACRYDRAFT_116828</name>
</gene>
<dbReference type="EMBL" id="JH795865">
    <property type="protein sequence ID" value="EJU00979.1"/>
    <property type="molecule type" value="Genomic_DNA"/>
</dbReference>
<feature type="region of interest" description="Disordered" evidence="1">
    <location>
        <begin position="608"/>
        <end position="627"/>
    </location>
</feature>
<organism evidence="2 3">
    <name type="scientific">Dacryopinax primogenitus (strain DJM 731)</name>
    <name type="common">Brown rot fungus</name>
    <dbReference type="NCBI Taxonomy" id="1858805"/>
    <lineage>
        <taxon>Eukaryota</taxon>
        <taxon>Fungi</taxon>
        <taxon>Dikarya</taxon>
        <taxon>Basidiomycota</taxon>
        <taxon>Agaricomycotina</taxon>
        <taxon>Dacrymycetes</taxon>
        <taxon>Dacrymycetales</taxon>
        <taxon>Dacrymycetaceae</taxon>
        <taxon>Dacryopinax</taxon>
    </lineage>
</organism>
<dbReference type="RefSeq" id="XP_040627876.1">
    <property type="nucleotide sequence ID" value="XM_040770270.1"/>
</dbReference>
<sequence length="627" mass="67780">MSSEESHMILDILEKIDTDGLLDQPVKVAASVFSQSSSDQHEVSSTLRSLLDQSNDVSLRHIYKASQNFAKRVAPNSLSRSALSDSTRRFCDLLDQLLSELVQSKTAVSGQRIDLDMMDNDGRGLHQKTPYYALFQQLGPAGTYFSSAAKFSRDQLTKLSLGQAETVAIVPTQLLPPMDLPPLGSLVSHRLTKPRPVEQLSTVRALRYEPFASFAPTYTTEAAEVGLYETILAHDAASCFRAWEKRNWPAFRRLRETKGISRSKKGRYTKVERESFKATKRVRDGDDDGSDKVKRRKVDEQSTGEAEEVALSPGPPGASTTVSLMSAGTNTSLLDEELLQEVNWVLGNGDSTCPINQILRETAGALEMLRTLQDIRLRGDGRLGEDSTEFDLADAIDANLSALVMWQPRSSKAPTSAPLVPALPALSMLQNALPLGPVPGYKGILKPNSAALKDDSTVRISTADSLVTASQSAYTGTLSTQHRYGPRQTAYTPGVTYTASQAASYPPVYAAQTYGSQSHYAGAYGTNTNMLTATGYSGYTSPRHAYPTYPGYSYGVGSASYSTTAYPVPQPQSGAPRTVPQAGGVIQGWNYAGQGPVVALPPHMRAAVNKSSGSTPSIQSYTPWPKA</sequence>
<accession>M5FX26</accession>
<evidence type="ECO:0000256" key="1">
    <source>
        <dbReference type="SAM" id="MobiDB-lite"/>
    </source>
</evidence>
<dbReference type="OMA" id="EEWDVAQ"/>
<keyword evidence="3" id="KW-1185">Reference proteome</keyword>
<dbReference type="AlphaFoldDB" id="M5FX26"/>
<protein>
    <submittedName>
        <fullName evidence="2">Uncharacterized protein</fullName>
    </submittedName>
</protein>
<dbReference type="Proteomes" id="UP000030653">
    <property type="component" value="Unassembled WGS sequence"/>
</dbReference>
<dbReference type="GeneID" id="63685332"/>
<evidence type="ECO:0000313" key="3">
    <source>
        <dbReference type="Proteomes" id="UP000030653"/>
    </source>
</evidence>
<feature type="region of interest" description="Disordered" evidence="1">
    <location>
        <begin position="279"/>
        <end position="318"/>
    </location>
</feature>
<reference evidence="2 3" key="1">
    <citation type="journal article" date="2012" name="Science">
        <title>The Paleozoic origin of enzymatic lignin decomposition reconstructed from 31 fungal genomes.</title>
        <authorList>
            <person name="Floudas D."/>
            <person name="Binder M."/>
            <person name="Riley R."/>
            <person name="Barry K."/>
            <person name="Blanchette R.A."/>
            <person name="Henrissat B."/>
            <person name="Martinez A.T."/>
            <person name="Otillar R."/>
            <person name="Spatafora J.W."/>
            <person name="Yadav J.S."/>
            <person name="Aerts A."/>
            <person name="Benoit I."/>
            <person name="Boyd A."/>
            <person name="Carlson A."/>
            <person name="Copeland A."/>
            <person name="Coutinho P.M."/>
            <person name="de Vries R.P."/>
            <person name="Ferreira P."/>
            <person name="Findley K."/>
            <person name="Foster B."/>
            <person name="Gaskell J."/>
            <person name="Glotzer D."/>
            <person name="Gorecki P."/>
            <person name="Heitman J."/>
            <person name="Hesse C."/>
            <person name="Hori C."/>
            <person name="Igarashi K."/>
            <person name="Jurgens J.A."/>
            <person name="Kallen N."/>
            <person name="Kersten P."/>
            <person name="Kohler A."/>
            <person name="Kuees U."/>
            <person name="Kumar T.K.A."/>
            <person name="Kuo A."/>
            <person name="LaButti K."/>
            <person name="Larrondo L.F."/>
            <person name="Lindquist E."/>
            <person name="Ling A."/>
            <person name="Lombard V."/>
            <person name="Lucas S."/>
            <person name="Lundell T."/>
            <person name="Martin R."/>
            <person name="McLaughlin D.J."/>
            <person name="Morgenstern I."/>
            <person name="Morin E."/>
            <person name="Murat C."/>
            <person name="Nagy L.G."/>
            <person name="Nolan M."/>
            <person name="Ohm R.A."/>
            <person name="Patyshakuliyeva A."/>
            <person name="Rokas A."/>
            <person name="Ruiz-Duenas F.J."/>
            <person name="Sabat G."/>
            <person name="Salamov A."/>
            <person name="Samejima M."/>
            <person name="Schmutz J."/>
            <person name="Slot J.C."/>
            <person name="St John F."/>
            <person name="Stenlid J."/>
            <person name="Sun H."/>
            <person name="Sun S."/>
            <person name="Syed K."/>
            <person name="Tsang A."/>
            <person name="Wiebenga A."/>
            <person name="Young D."/>
            <person name="Pisabarro A."/>
            <person name="Eastwood D.C."/>
            <person name="Martin F."/>
            <person name="Cullen D."/>
            <person name="Grigoriev I.V."/>
            <person name="Hibbett D.S."/>
        </authorList>
    </citation>
    <scope>NUCLEOTIDE SEQUENCE [LARGE SCALE GENOMIC DNA]</scope>
    <source>
        <strain evidence="2 3">DJM-731 SS1</strain>
    </source>
</reference>
<feature type="compositionally biased region" description="Polar residues" evidence="1">
    <location>
        <begin position="609"/>
        <end position="627"/>
    </location>
</feature>
<dbReference type="OrthoDB" id="21648at2759"/>
<dbReference type="STRING" id="1858805.M5FX26"/>